<dbReference type="Pfam" id="PF11740">
    <property type="entry name" value="KfrA_N"/>
    <property type="match status" value="1"/>
</dbReference>
<evidence type="ECO:0000313" key="3">
    <source>
        <dbReference type="EMBL" id="OAH97332.1"/>
    </source>
</evidence>
<dbReference type="Proteomes" id="UP000077763">
    <property type="component" value="Unassembled WGS sequence"/>
</dbReference>
<evidence type="ECO:0000256" key="1">
    <source>
        <dbReference type="SAM" id="Coils"/>
    </source>
</evidence>
<organism evidence="3 4">
    <name type="scientific">Methylomonas methanica</name>
    <dbReference type="NCBI Taxonomy" id="421"/>
    <lineage>
        <taxon>Bacteria</taxon>
        <taxon>Pseudomonadati</taxon>
        <taxon>Pseudomonadota</taxon>
        <taxon>Gammaproteobacteria</taxon>
        <taxon>Methylococcales</taxon>
        <taxon>Methylococcaceae</taxon>
        <taxon>Methylomonas</taxon>
    </lineage>
</organism>
<dbReference type="AlphaFoldDB" id="A0A177LWJ4"/>
<gene>
    <name evidence="3" type="ORF">A1353_23180</name>
</gene>
<protein>
    <submittedName>
        <fullName evidence="3">Kfra protein</fullName>
    </submittedName>
</protein>
<proteinExistence type="predicted"/>
<name>A0A177LWJ4_METMH</name>
<dbReference type="InterPro" id="IPR021104">
    <property type="entry name" value="KfrA_DNA-bd_N"/>
</dbReference>
<comment type="caution">
    <text evidence="3">The sequence shown here is derived from an EMBL/GenBank/DDBJ whole genome shotgun (WGS) entry which is preliminary data.</text>
</comment>
<dbReference type="RefSeq" id="WP_064038668.1">
    <property type="nucleotide sequence ID" value="NZ_LUUH01000102.1"/>
</dbReference>
<evidence type="ECO:0000259" key="2">
    <source>
        <dbReference type="Pfam" id="PF11740"/>
    </source>
</evidence>
<feature type="domain" description="KfrA N-terminal DNA-binding" evidence="2">
    <location>
        <begin position="16"/>
        <end position="141"/>
    </location>
</feature>
<sequence>MLDNIDTAIGRPANITDERIIEAGQALIKANRNVTGFALRKVVGGGDAKRLKDVWDRHNVSQSVTNAEPVVELPIEVAETLANLTKSLTEKINALAVDLNDKTVKAQERRVADVLRAAGEQQAQAERELADASQAVDELEAILAEERARAGELEKRLAESQAANQTQAVELATLRERLEAVEKSAKAANEQHVAEQEQWRQRLADQKQAAQIVATERDNLKTELTKVQAKAEVAEETHKEERKRTASEIQRTAEKLIKIEGERDHAKMETGMAREETAKLAGQLDAMKTQIAQLMQAISSQQSPVNPKKPAKE</sequence>
<dbReference type="EMBL" id="LUUH01000102">
    <property type="protein sequence ID" value="OAH97332.1"/>
    <property type="molecule type" value="Genomic_DNA"/>
</dbReference>
<accession>A0A177LWJ4</accession>
<feature type="coiled-coil region" evidence="1">
    <location>
        <begin position="115"/>
        <end position="244"/>
    </location>
</feature>
<evidence type="ECO:0000313" key="4">
    <source>
        <dbReference type="Proteomes" id="UP000077763"/>
    </source>
</evidence>
<reference evidence="4" key="1">
    <citation type="submission" date="2016-03" db="EMBL/GenBank/DDBJ databases">
        <authorList>
            <person name="Heylen K."/>
            <person name="De Vos P."/>
            <person name="Vekeman B."/>
        </authorList>
    </citation>
    <scope>NUCLEOTIDE SEQUENCE [LARGE SCALE GENOMIC DNA]</scope>
    <source>
        <strain evidence="4">R-45371</strain>
    </source>
</reference>
<keyword evidence="1" id="KW-0175">Coiled coil</keyword>